<name>A0A199UVE8_ANACO</name>
<dbReference type="Proteomes" id="UP000092600">
    <property type="component" value="Unassembled WGS sequence"/>
</dbReference>
<comment type="caution">
    <text evidence="2">The sequence shown here is derived from an EMBL/GenBank/DDBJ whole genome shotgun (WGS) entry which is preliminary data.</text>
</comment>
<feature type="region of interest" description="Disordered" evidence="1">
    <location>
        <begin position="35"/>
        <end position="62"/>
    </location>
</feature>
<evidence type="ECO:0000256" key="1">
    <source>
        <dbReference type="SAM" id="MobiDB-lite"/>
    </source>
</evidence>
<evidence type="ECO:0000313" key="2">
    <source>
        <dbReference type="EMBL" id="OAY68782.1"/>
    </source>
</evidence>
<dbReference type="EMBL" id="LSRQ01004754">
    <property type="protein sequence ID" value="OAY68782.1"/>
    <property type="molecule type" value="Genomic_DNA"/>
</dbReference>
<reference evidence="2 3" key="1">
    <citation type="journal article" date="2016" name="DNA Res.">
        <title>The draft genome of MD-2 pineapple using hybrid error correction of long reads.</title>
        <authorList>
            <person name="Redwan R.M."/>
            <person name="Saidin A."/>
            <person name="Kumar S.V."/>
        </authorList>
    </citation>
    <scope>NUCLEOTIDE SEQUENCE [LARGE SCALE GENOMIC DNA]</scope>
    <source>
        <strain evidence="3">cv. MD2</strain>
        <tissue evidence="2">Leaf</tissue>
    </source>
</reference>
<dbReference type="AlphaFoldDB" id="A0A199UVE8"/>
<accession>A0A199UVE8</accession>
<proteinExistence type="predicted"/>
<organism evidence="2 3">
    <name type="scientific">Ananas comosus</name>
    <name type="common">Pineapple</name>
    <name type="synonym">Ananas ananas</name>
    <dbReference type="NCBI Taxonomy" id="4615"/>
    <lineage>
        <taxon>Eukaryota</taxon>
        <taxon>Viridiplantae</taxon>
        <taxon>Streptophyta</taxon>
        <taxon>Embryophyta</taxon>
        <taxon>Tracheophyta</taxon>
        <taxon>Spermatophyta</taxon>
        <taxon>Magnoliopsida</taxon>
        <taxon>Liliopsida</taxon>
        <taxon>Poales</taxon>
        <taxon>Bromeliaceae</taxon>
        <taxon>Bromelioideae</taxon>
        <taxon>Ananas</taxon>
    </lineage>
</organism>
<gene>
    <name evidence="2" type="ORF">ACMD2_13066</name>
</gene>
<protein>
    <submittedName>
        <fullName evidence="2">Uncharacterized protein</fullName>
    </submittedName>
</protein>
<evidence type="ECO:0000313" key="3">
    <source>
        <dbReference type="Proteomes" id="UP000092600"/>
    </source>
</evidence>
<sequence>MVSGPDPVESLVHAVRGALSPIEAGFSRAARDLESHLRSSRGRRESRVVGETWRVGDEESDR</sequence>